<protein>
    <submittedName>
        <fullName evidence="7">Glycosyl hydrolase family 2</fullName>
    </submittedName>
</protein>
<evidence type="ECO:0000313" key="8">
    <source>
        <dbReference type="Proteomes" id="UP000292927"/>
    </source>
</evidence>
<keyword evidence="2 7" id="KW-0378">Hydrolase</keyword>
<dbReference type="SUPFAM" id="SSF51445">
    <property type="entry name" value="(Trans)glycosidases"/>
    <property type="match status" value="1"/>
</dbReference>
<dbReference type="InterPro" id="IPR017853">
    <property type="entry name" value="GH"/>
</dbReference>
<dbReference type="SUPFAM" id="SSF49785">
    <property type="entry name" value="Galactose-binding domain-like"/>
    <property type="match status" value="1"/>
</dbReference>
<dbReference type="Pfam" id="PF00703">
    <property type="entry name" value="Glyco_hydro_2"/>
    <property type="match status" value="1"/>
</dbReference>
<evidence type="ECO:0000256" key="2">
    <source>
        <dbReference type="ARBA" id="ARBA00022801"/>
    </source>
</evidence>
<feature type="domain" description="Glycoside hydrolase family 2 catalytic" evidence="5">
    <location>
        <begin position="282"/>
        <end position="451"/>
    </location>
</feature>
<accession>A0A4Q7PJ72</accession>
<evidence type="ECO:0000259" key="6">
    <source>
        <dbReference type="Pfam" id="PF02837"/>
    </source>
</evidence>
<dbReference type="Proteomes" id="UP000292927">
    <property type="component" value="Unassembled WGS sequence"/>
</dbReference>
<evidence type="ECO:0000259" key="5">
    <source>
        <dbReference type="Pfam" id="PF02836"/>
    </source>
</evidence>
<dbReference type="InterPro" id="IPR006102">
    <property type="entry name" value="Ig-like_GH2"/>
</dbReference>
<name>A0A4Q7PJ72_9FIRM</name>
<dbReference type="InterPro" id="IPR013783">
    <property type="entry name" value="Ig-like_fold"/>
</dbReference>
<reference evidence="7 8" key="1">
    <citation type="submission" date="2019-02" db="EMBL/GenBank/DDBJ databases">
        <title>Genomic Encyclopedia of Type Strains, Phase IV (KMG-IV): sequencing the most valuable type-strain genomes for metagenomic binning, comparative biology and taxonomic classification.</title>
        <authorList>
            <person name="Goeker M."/>
        </authorList>
    </citation>
    <scope>NUCLEOTIDE SEQUENCE [LARGE SCALE GENOMIC DNA]</scope>
    <source>
        <strain evidence="7 8">DSM 29486</strain>
    </source>
</reference>
<dbReference type="SUPFAM" id="SSF49303">
    <property type="entry name" value="beta-Galactosidase/glucuronidase domain"/>
    <property type="match status" value="1"/>
</dbReference>
<feature type="domain" description="Glycoside hydrolase family 2 immunoglobulin-like beta-sandwich" evidence="4">
    <location>
        <begin position="178"/>
        <end position="279"/>
    </location>
</feature>
<dbReference type="EMBL" id="SGXF01000003">
    <property type="protein sequence ID" value="RZT00496.1"/>
    <property type="molecule type" value="Genomic_DNA"/>
</dbReference>
<gene>
    <name evidence="7" type="ORF">EV209_1810</name>
</gene>
<evidence type="ECO:0000256" key="3">
    <source>
        <dbReference type="ARBA" id="ARBA00023295"/>
    </source>
</evidence>
<dbReference type="InterPro" id="IPR006103">
    <property type="entry name" value="Glyco_hydro_2_cat"/>
</dbReference>
<feature type="domain" description="Glycosyl hydrolases family 2 sugar binding" evidence="6">
    <location>
        <begin position="18"/>
        <end position="134"/>
    </location>
</feature>
<dbReference type="AlphaFoldDB" id="A0A4Q7PJ72"/>
<dbReference type="InterPro" id="IPR006104">
    <property type="entry name" value="Glyco_hydro_2_N"/>
</dbReference>
<sequence>MLETYVPRPDFARVNWASLNGTWQFAFDEERNLPEQQWLKKTFPREILVPFAYQCPKSGIDASDMHDTVWYRRIFSLPELMRGKRVWLKFGAVDYHADVWCNGVHLGSHTGGYTPFQFELTELLAETNEIIVKATDRADTAQPRGKQYWKQQPDRCWYVQNTGIWQNVWLEATEGSPINQIKLTPDIDKNTVEAIVTAEEFCPGDELAFSVFYQGKLVKQVTASADWYRTRVLIALQPDDFIDEIHYWTPEHPNLYNMQVRLLRGGAVQDTVDTYFGMRKISIDQGRILLNNAPYYLKMVLDQGYWKETGLTAPDDDALRYDVEIAKACGFNGARKHQKIEDPRYYYWADKLGLLVWGEVPSAYEYCDQEIINISREFQDFMVRDYNHPCLIAWVPLNESWGVRKILNDPCQQHFGESLYHMAKAMDPTRLVSTNDGWENIRTDIASIHDYHMKGRELTEKYTPGALQNPEAVFPGGRRLYAMNVPHRPEESAFMVTEYGGIALATDTGGENWGYGEAEQGADALIERYRDVTTAIMNIPQICGFCYTQLTDVYQEVNGLLDMDHRPKFDCGRIREINDLRIV</sequence>
<dbReference type="Pfam" id="PF02836">
    <property type="entry name" value="Glyco_hydro_2_C"/>
    <property type="match status" value="1"/>
</dbReference>
<dbReference type="InterPro" id="IPR051913">
    <property type="entry name" value="GH2_Domain-Containing"/>
</dbReference>
<evidence type="ECO:0000313" key="7">
    <source>
        <dbReference type="EMBL" id="RZT00496.1"/>
    </source>
</evidence>
<keyword evidence="3" id="KW-0326">Glycosidase</keyword>
<dbReference type="RefSeq" id="WP_130435108.1">
    <property type="nucleotide sequence ID" value="NZ_SGXF01000003.1"/>
</dbReference>
<dbReference type="Gene3D" id="2.60.40.10">
    <property type="entry name" value="Immunoglobulins"/>
    <property type="match status" value="1"/>
</dbReference>
<dbReference type="PANTHER" id="PTHR42732">
    <property type="entry name" value="BETA-GALACTOSIDASE"/>
    <property type="match status" value="1"/>
</dbReference>
<dbReference type="OrthoDB" id="9762066at2"/>
<proteinExistence type="inferred from homology"/>
<dbReference type="Pfam" id="PF02837">
    <property type="entry name" value="Glyco_hydro_2_N"/>
    <property type="match status" value="1"/>
</dbReference>
<organism evidence="7 8">
    <name type="scientific">Cuneatibacter caecimuris</name>
    <dbReference type="NCBI Taxonomy" id="1796618"/>
    <lineage>
        <taxon>Bacteria</taxon>
        <taxon>Bacillati</taxon>
        <taxon>Bacillota</taxon>
        <taxon>Clostridia</taxon>
        <taxon>Lachnospirales</taxon>
        <taxon>Lachnospiraceae</taxon>
        <taxon>Cuneatibacter</taxon>
    </lineage>
</organism>
<dbReference type="GO" id="GO:0005975">
    <property type="term" value="P:carbohydrate metabolic process"/>
    <property type="evidence" value="ECO:0007669"/>
    <property type="project" value="InterPro"/>
</dbReference>
<dbReference type="PANTHER" id="PTHR42732:SF2">
    <property type="entry name" value="BETA-MANNOSIDASE"/>
    <property type="match status" value="1"/>
</dbReference>
<comment type="similarity">
    <text evidence="1">Belongs to the glycosyl hydrolase 2 family.</text>
</comment>
<comment type="caution">
    <text evidence="7">The sequence shown here is derived from an EMBL/GenBank/DDBJ whole genome shotgun (WGS) entry which is preliminary data.</text>
</comment>
<keyword evidence="8" id="KW-1185">Reference proteome</keyword>
<evidence type="ECO:0000259" key="4">
    <source>
        <dbReference type="Pfam" id="PF00703"/>
    </source>
</evidence>
<dbReference type="Gene3D" id="2.60.120.260">
    <property type="entry name" value="Galactose-binding domain-like"/>
    <property type="match status" value="1"/>
</dbReference>
<dbReference type="InterPro" id="IPR008979">
    <property type="entry name" value="Galactose-bd-like_sf"/>
</dbReference>
<dbReference type="GO" id="GO:0004553">
    <property type="term" value="F:hydrolase activity, hydrolyzing O-glycosyl compounds"/>
    <property type="evidence" value="ECO:0007669"/>
    <property type="project" value="InterPro"/>
</dbReference>
<dbReference type="Gene3D" id="3.20.20.80">
    <property type="entry name" value="Glycosidases"/>
    <property type="match status" value="1"/>
</dbReference>
<evidence type="ECO:0000256" key="1">
    <source>
        <dbReference type="ARBA" id="ARBA00007401"/>
    </source>
</evidence>
<dbReference type="InterPro" id="IPR036156">
    <property type="entry name" value="Beta-gal/glucu_dom_sf"/>
</dbReference>